<evidence type="ECO:0000259" key="2">
    <source>
        <dbReference type="Pfam" id="PF10544"/>
    </source>
</evidence>
<accession>W8QF79</accession>
<dbReference type="KEGG" id="vg:18938308"/>
<evidence type="ECO:0000256" key="1">
    <source>
        <dbReference type="SAM" id="Coils"/>
    </source>
</evidence>
<feature type="domain" description="MSV199" evidence="3">
    <location>
        <begin position="5"/>
        <end position="137"/>
    </location>
</feature>
<organism evidence="4 5">
    <name type="scientific">Chloriridovirus anopheles1</name>
    <dbReference type="NCBI Taxonomy" id="1465751"/>
    <lineage>
        <taxon>Viruses</taxon>
        <taxon>Varidnaviria</taxon>
        <taxon>Bamfordvirae</taxon>
        <taxon>Nucleocytoviricota</taxon>
        <taxon>Megaviricetes</taxon>
        <taxon>Pimascovirales</taxon>
        <taxon>Pimascovirales incertae sedis</taxon>
        <taxon>Iridoviridae</taxon>
        <taxon>Betairidovirinae</taxon>
        <taxon>Chloriridovirus</taxon>
    </lineage>
</organism>
<dbReference type="Proteomes" id="UP000110868">
    <property type="component" value="Segment"/>
</dbReference>
<keyword evidence="5" id="KW-1185">Reference proteome</keyword>
<evidence type="ECO:0000313" key="4">
    <source>
        <dbReference type="EMBL" id="AHL67634.1"/>
    </source>
</evidence>
<protein>
    <recommendedName>
        <fullName evidence="6">MSV199 domain-containing protein</fullName>
    </recommendedName>
</protein>
<dbReference type="InterPro" id="IPR018306">
    <property type="entry name" value="Phage_T5_Orf172_DNA-bd"/>
</dbReference>
<dbReference type="EMBL" id="KF938901">
    <property type="protein sequence ID" value="AHL67634.1"/>
    <property type="molecule type" value="Genomic_DNA"/>
</dbReference>
<dbReference type="OrthoDB" id="5801at10239"/>
<dbReference type="InterPro" id="IPR018879">
    <property type="entry name" value="MSV199_dom"/>
</dbReference>
<dbReference type="Pfam" id="PF10553">
    <property type="entry name" value="MSV199"/>
    <property type="match status" value="1"/>
</dbReference>
<gene>
    <name evidence="4" type="ORF">AMIV_147</name>
</gene>
<evidence type="ECO:0008006" key="6">
    <source>
        <dbReference type="Google" id="ProtNLM"/>
    </source>
</evidence>
<dbReference type="RefSeq" id="YP_009021218.1">
    <property type="nucleotide sequence ID" value="NC_023848.1"/>
</dbReference>
<feature type="coiled-coil region" evidence="1">
    <location>
        <begin position="173"/>
        <end position="218"/>
    </location>
</feature>
<sequence>MATSLSSDWFQDLWYPLSKANSPHMGGVGVVEKRPIIVTQSLLEWMGFQGKDLSDKQEKFSRVLIRNNIPYTEIGYDHPLAIEYPCVQKEARLIPKQVDQKRWLCLELREFKKAVMRLQTENGDLVRDYYLNLEEIMFAYGEYTHEFLLNKMQREASLRDLELSEAMSQLTIKESQLAIKDREEEELKEQLEQEKERAERIQEELEDTREHALILQEMMIKDEPIEQTQVIYIATTELYAKSNNFKPGGVDDTGKLKSRLSTYNTGRLKEDLFYYSDVFMVSNYHVIEAQLKNLLGRFRNKKEKEMYRMHYNDIKYIVEYLCKRDGEDVNEVNLKLGEFISNLNKRSLRPVVPDPDTRYISSTVQLNEDGTVTNMTIQSKTPQEFRLQLEAYIRGLDSTTTTISKKKVFDDLNVKKDRVNKLPLLQQLLRQLKPQIRLVQKSK</sequence>
<feature type="domain" description="Bacteriophage T5 Orf172 DNA-binding" evidence="2">
    <location>
        <begin position="230"/>
        <end position="319"/>
    </location>
</feature>
<reference evidence="4 5" key="1">
    <citation type="submission" date="2013-12" db="EMBL/GenBank/DDBJ databases">
        <authorList>
            <person name="Tong Y."/>
            <person name="Zhang J."/>
            <person name="Huang Y."/>
            <person name="Li S."/>
            <person name="Pei G."/>
            <person name="Zhang Z."/>
            <person name="Mi Z."/>
            <person name="An X."/>
        </authorList>
    </citation>
    <scope>NUCLEOTIDE SEQUENCE [LARGE SCALE GENOMIC DNA]</scope>
    <source>
        <strain evidence="4">AMIV</strain>
    </source>
</reference>
<evidence type="ECO:0000313" key="5">
    <source>
        <dbReference type="Proteomes" id="UP000110868"/>
    </source>
</evidence>
<name>W8QF79_9VIRU</name>
<keyword evidence="1" id="KW-0175">Coiled coil</keyword>
<proteinExistence type="predicted"/>
<dbReference type="GeneID" id="18938308"/>
<evidence type="ECO:0000259" key="3">
    <source>
        <dbReference type="Pfam" id="PF10553"/>
    </source>
</evidence>
<dbReference type="Pfam" id="PF10544">
    <property type="entry name" value="T5orf172"/>
    <property type="match status" value="1"/>
</dbReference>